<sequence length="688" mass="79756">MAAAAPEVSPRANFPPRYQGFTADDITNSIVTSAHVPSYGVPKAAWHTLGFEITRGPRNRRRPLPNFDRFIRQVNELWRFQRRDRTMKGRKARAYILDALKTLGWRNAAWNVHFTIAADDESILTRNDWAQVWQDEDMTYDPNWNSESNPRPSDGTLRHHDARYFYMKMSAPAPRRTELPPSTALRDARIWKHYHAFQGFRVATADRNWYFRAVKVFPGVSSLWASVAYWVQPRGESNTGRNIFDHWLVKARIWTWFMQTLADPTSVRYADYHYLQSQSERYHQNWGQMSLARSLYAGKDQGEAAISPRQVFYVIADYFHTRVVVFHWDEDAEAPNDQDDLRYMDPNTWQSRAKYRATLFGTFDPTRHQILLHTQDWKTFSPVVYDQISYREPGWSDYHSQGYNPEEPYNVPARGWPRPPVPTHQYGFEGATNSRPDNPVPLEGGCIDAAWWRFPNAPLCAARRHLVDPANKQPIYLQARYNYFTRGEHRDVTDHCPADEPLNGNPEWLQPNEWFNYAERAVVGFFPDPDDNVSWPSDAVRGCFPTPDVRLRFQAGADVPGRMFRIPSRAQIRAWTDAANAQGWIPGTVPSVDDVVNSFNNPDPDAGGAGNVEGAQWRFGPDPMFLVPGDEIHAEDHPRHVDPSRDRELEGYMRQHDHWDSEQNNGKLLMEDPWLQYDKDDVAWSTPF</sequence>
<keyword evidence="2" id="KW-1185">Reference proteome</keyword>
<dbReference type="EMBL" id="MU865044">
    <property type="protein sequence ID" value="KAK4459159.1"/>
    <property type="molecule type" value="Genomic_DNA"/>
</dbReference>
<dbReference type="Proteomes" id="UP001321749">
    <property type="component" value="Unassembled WGS sequence"/>
</dbReference>
<proteinExistence type="predicted"/>
<name>A0AAV9HGM9_9PEZI</name>
<organism evidence="1 2">
    <name type="scientific">Cladorrhinum samala</name>
    <dbReference type="NCBI Taxonomy" id="585594"/>
    <lineage>
        <taxon>Eukaryota</taxon>
        <taxon>Fungi</taxon>
        <taxon>Dikarya</taxon>
        <taxon>Ascomycota</taxon>
        <taxon>Pezizomycotina</taxon>
        <taxon>Sordariomycetes</taxon>
        <taxon>Sordariomycetidae</taxon>
        <taxon>Sordariales</taxon>
        <taxon>Podosporaceae</taxon>
        <taxon>Cladorrhinum</taxon>
    </lineage>
</organism>
<comment type="caution">
    <text evidence="1">The sequence shown here is derived from an EMBL/GenBank/DDBJ whole genome shotgun (WGS) entry which is preliminary data.</text>
</comment>
<accession>A0AAV9HGM9</accession>
<protein>
    <submittedName>
        <fullName evidence="1">Uncharacterized protein</fullName>
    </submittedName>
</protein>
<reference evidence="1" key="1">
    <citation type="journal article" date="2023" name="Mol. Phylogenet. Evol.">
        <title>Genome-scale phylogeny and comparative genomics of the fungal order Sordariales.</title>
        <authorList>
            <person name="Hensen N."/>
            <person name="Bonometti L."/>
            <person name="Westerberg I."/>
            <person name="Brannstrom I.O."/>
            <person name="Guillou S."/>
            <person name="Cros-Aarteil S."/>
            <person name="Calhoun S."/>
            <person name="Haridas S."/>
            <person name="Kuo A."/>
            <person name="Mondo S."/>
            <person name="Pangilinan J."/>
            <person name="Riley R."/>
            <person name="LaButti K."/>
            <person name="Andreopoulos B."/>
            <person name="Lipzen A."/>
            <person name="Chen C."/>
            <person name="Yan M."/>
            <person name="Daum C."/>
            <person name="Ng V."/>
            <person name="Clum A."/>
            <person name="Steindorff A."/>
            <person name="Ohm R.A."/>
            <person name="Martin F."/>
            <person name="Silar P."/>
            <person name="Natvig D.O."/>
            <person name="Lalanne C."/>
            <person name="Gautier V."/>
            <person name="Ament-Velasquez S.L."/>
            <person name="Kruys A."/>
            <person name="Hutchinson M.I."/>
            <person name="Powell A.J."/>
            <person name="Barry K."/>
            <person name="Miller A.N."/>
            <person name="Grigoriev I.V."/>
            <person name="Debuchy R."/>
            <person name="Gladieux P."/>
            <person name="Hiltunen Thoren M."/>
            <person name="Johannesson H."/>
        </authorList>
    </citation>
    <scope>NUCLEOTIDE SEQUENCE</scope>
    <source>
        <strain evidence="1">PSN324</strain>
    </source>
</reference>
<evidence type="ECO:0000313" key="2">
    <source>
        <dbReference type="Proteomes" id="UP001321749"/>
    </source>
</evidence>
<reference evidence="1" key="2">
    <citation type="submission" date="2023-06" db="EMBL/GenBank/DDBJ databases">
        <authorList>
            <consortium name="Lawrence Berkeley National Laboratory"/>
            <person name="Mondo S.J."/>
            <person name="Hensen N."/>
            <person name="Bonometti L."/>
            <person name="Westerberg I."/>
            <person name="Brannstrom I.O."/>
            <person name="Guillou S."/>
            <person name="Cros-Aarteil S."/>
            <person name="Calhoun S."/>
            <person name="Haridas S."/>
            <person name="Kuo A."/>
            <person name="Pangilinan J."/>
            <person name="Riley R."/>
            <person name="Labutti K."/>
            <person name="Andreopoulos B."/>
            <person name="Lipzen A."/>
            <person name="Chen C."/>
            <person name="Yanf M."/>
            <person name="Daum C."/>
            <person name="Ng V."/>
            <person name="Clum A."/>
            <person name="Steindorff A."/>
            <person name="Ohm R."/>
            <person name="Martin F."/>
            <person name="Silar P."/>
            <person name="Natvig D."/>
            <person name="Lalanne C."/>
            <person name="Gautier V."/>
            <person name="Ament-Velasquez S.L."/>
            <person name="Kruys A."/>
            <person name="Hutchinson M.I."/>
            <person name="Powell A.J."/>
            <person name="Barry K."/>
            <person name="Miller A.N."/>
            <person name="Grigoriev I.V."/>
            <person name="Debuchy R."/>
            <person name="Gladieux P."/>
            <person name="Thoren M.H."/>
            <person name="Johannesson H."/>
        </authorList>
    </citation>
    <scope>NUCLEOTIDE SEQUENCE</scope>
    <source>
        <strain evidence="1">PSN324</strain>
    </source>
</reference>
<dbReference type="AlphaFoldDB" id="A0AAV9HGM9"/>
<evidence type="ECO:0000313" key="1">
    <source>
        <dbReference type="EMBL" id="KAK4459159.1"/>
    </source>
</evidence>
<gene>
    <name evidence="1" type="ORF">QBC42DRAFT_312361</name>
</gene>